<dbReference type="AlphaFoldDB" id="A0A2N5EAK1"/>
<comment type="caution">
    <text evidence="2">The sequence shown here is derived from an EMBL/GenBank/DDBJ whole genome shotgun (WGS) entry which is preliminary data.</text>
</comment>
<accession>A0A2N5EAK1</accession>
<gene>
    <name evidence="2" type="ORF">CYR32_02715</name>
</gene>
<dbReference type="OrthoDB" id="9813321at2"/>
<dbReference type="Proteomes" id="UP000234503">
    <property type="component" value="Unassembled WGS sequence"/>
</dbReference>
<name>A0A2N5EAK1_9GAMM</name>
<evidence type="ECO:0000313" key="3">
    <source>
        <dbReference type="Proteomes" id="UP000234503"/>
    </source>
</evidence>
<dbReference type="RefSeq" id="WP_101822322.1">
    <property type="nucleotide sequence ID" value="NZ_PJZH01000002.1"/>
</dbReference>
<proteinExistence type="predicted"/>
<evidence type="ECO:0000259" key="1">
    <source>
        <dbReference type="SMART" id="SM00834"/>
    </source>
</evidence>
<feature type="domain" description="Putative regulatory protein FmdB zinc ribbon" evidence="1">
    <location>
        <begin position="1"/>
        <end position="42"/>
    </location>
</feature>
<dbReference type="PANTHER" id="PTHR34404:SF2">
    <property type="entry name" value="CONSERVED SERINE RICH PROTEIN"/>
    <property type="match status" value="1"/>
</dbReference>
<dbReference type="EMBL" id="PJZH01000002">
    <property type="protein sequence ID" value="PLR39157.1"/>
    <property type="molecule type" value="Genomic_DNA"/>
</dbReference>
<organism evidence="2 3">
    <name type="scientific">Chimaeribacter coloradensis</name>
    <dbReference type="NCBI Taxonomy" id="2060068"/>
    <lineage>
        <taxon>Bacteria</taxon>
        <taxon>Pseudomonadati</taxon>
        <taxon>Pseudomonadota</taxon>
        <taxon>Gammaproteobacteria</taxon>
        <taxon>Enterobacterales</taxon>
        <taxon>Yersiniaceae</taxon>
        <taxon>Chimaeribacter</taxon>
    </lineage>
</organism>
<evidence type="ECO:0000313" key="2">
    <source>
        <dbReference type="EMBL" id="PLR39157.1"/>
    </source>
</evidence>
<reference evidence="2 3" key="1">
    <citation type="submission" date="2017-12" db="EMBL/GenBank/DDBJ databases">
        <title>Characterization of six clinical isolates of Enterochimera gen. nov., a novel genus of the Yersiniaciae family and the three species Enterochimera arupensis sp. nov., Enterochimera coloradensis sp. nov, and Enterochimera californica sp. nov.</title>
        <authorList>
            <person name="Rossi A."/>
            <person name="Fisher M."/>
        </authorList>
    </citation>
    <scope>NUCLEOTIDE SEQUENCE [LARGE SCALE GENOMIC DNA]</scope>
    <source>
        <strain evidence="3">2016-Iso4</strain>
    </source>
</reference>
<dbReference type="PANTHER" id="PTHR34404">
    <property type="entry name" value="REGULATORY PROTEIN, FMDB FAMILY"/>
    <property type="match status" value="1"/>
</dbReference>
<dbReference type="InterPro" id="IPR013429">
    <property type="entry name" value="Regulatory_FmdB_Zinc_ribbon"/>
</dbReference>
<protein>
    <submittedName>
        <fullName evidence="2">FmdB family transcriptional regulator</fullName>
    </submittedName>
</protein>
<dbReference type="NCBIfam" id="TIGR02605">
    <property type="entry name" value="CxxC_CxxC_SSSS"/>
    <property type="match status" value="1"/>
</dbReference>
<dbReference type="Pfam" id="PF09723">
    <property type="entry name" value="Zn_ribbon_8"/>
    <property type="match status" value="1"/>
</dbReference>
<keyword evidence="3" id="KW-1185">Reference proteome</keyword>
<dbReference type="SMART" id="SM00834">
    <property type="entry name" value="CxxC_CXXC_SSSS"/>
    <property type="match status" value="1"/>
</dbReference>
<sequence length="72" mass="7651">MPIYEYACQTCDHRLEKLQKVSAAPLTECPACGKPTLTKLISAAGFQLKGTGWYATDFKPGGSNTGKGAAEK</sequence>